<proteinExistence type="predicted"/>
<dbReference type="InterPro" id="IPR000477">
    <property type="entry name" value="RT_dom"/>
</dbReference>
<evidence type="ECO:0000313" key="2">
    <source>
        <dbReference type="EMBL" id="CAF2133169.1"/>
    </source>
</evidence>
<dbReference type="SUPFAM" id="SSF56672">
    <property type="entry name" value="DNA/RNA polymerases"/>
    <property type="match status" value="1"/>
</dbReference>
<dbReference type="PANTHER" id="PTHR19446">
    <property type="entry name" value="REVERSE TRANSCRIPTASES"/>
    <property type="match status" value="1"/>
</dbReference>
<dbReference type="CDD" id="cd01650">
    <property type="entry name" value="RT_nLTR_like"/>
    <property type="match status" value="1"/>
</dbReference>
<protein>
    <recommendedName>
        <fullName evidence="1">Reverse transcriptase domain-containing protein</fullName>
    </recommendedName>
</protein>
<accession>A0A816WGU7</accession>
<dbReference type="Proteomes" id="UP000663842">
    <property type="component" value="Unassembled WGS sequence"/>
</dbReference>
<organism evidence="2 4">
    <name type="scientific">Rotaria magnacalcarata</name>
    <dbReference type="NCBI Taxonomy" id="392030"/>
    <lineage>
        <taxon>Eukaryota</taxon>
        <taxon>Metazoa</taxon>
        <taxon>Spiralia</taxon>
        <taxon>Gnathifera</taxon>
        <taxon>Rotifera</taxon>
        <taxon>Eurotatoria</taxon>
        <taxon>Bdelloidea</taxon>
        <taxon>Philodinida</taxon>
        <taxon>Philodinidae</taxon>
        <taxon>Rotaria</taxon>
    </lineage>
</organism>
<dbReference type="EMBL" id="CAJOBF010016321">
    <property type="protein sequence ID" value="CAF4354099.1"/>
    <property type="molecule type" value="Genomic_DNA"/>
</dbReference>
<dbReference type="PROSITE" id="PS50878">
    <property type="entry name" value="RT_POL"/>
    <property type="match status" value="1"/>
</dbReference>
<dbReference type="Pfam" id="PF00078">
    <property type="entry name" value="RVT_1"/>
    <property type="match status" value="1"/>
</dbReference>
<gene>
    <name evidence="3" type="ORF">UXM345_LOCUS36156</name>
    <name evidence="2" type="ORF">XDN619_LOCUS25130</name>
</gene>
<comment type="caution">
    <text evidence="2">The sequence shown here is derived from an EMBL/GenBank/DDBJ whole genome shotgun (WGS) entry which is preliminary data.</text>
</comment>
<dbReference type="InterPro" id="IPR043502">
    <property type="entry name" value="DNA/RNA_pol_sf"/>
</dbReference>
<evidence type="ECO:0000313" key="3">
    <source>
        <dbReference type="EMBL" id="CAF4354099.1"/>
    </source>
</evidence>
<evidence type="ECO:0000313" key="4">
    <source>
        <dbReference type="Proteomes" id="UP000663887"/>
    </source>
</evidence>
<dbReference type="AlphaFoldDB" id="A0A816WGU7"/>
<reference evidence="2" key="1">
    <citation type="submission" date="2021-02" db="EMBL/GenBank/DDBJ databases">
        <authorList>
            <person name="Nowell W R."/>
        </authorList>
    </citation>
    <scope>NUCLEOTIDE SEQUENCE</scope>
</reference>
<name>A0A816WGU7_9BILA</name>
<dbReference type="Proteomes" id="UP000663887">
    <property type="component" value="Unassembled WGS sequence"/>
</dbReference>
<sequence>MWEKDNIILLLKPNKYKQQPSSYRSISLLSCLGKLLERIIKQHLLLELNARNILPQHQAGFRPKKSTMYNIMHIERYIKSQLCHPMKRRHTAAIFFDIKAAFDSVWYEGLIYKFNNLRLPTYIIKYLISFLENRTATVELDNTLSRLFTLRSGTPQGSPLSPLLYIIYTSDSMNGIPPHTEHGLLTDDTALWTSLHQRRNLNDRLQQSINEFENGAKHGN</sequence>
<dbReference type="EMBL" id="CAJNRG010011516">
    <property type="protein sequence ID" value="CAF2133169.1"/>
    <property type="molecule type" value="Genomic_DNA"/>
</dbReference>
<evidence type="ECO:0000259" key="1">
    <source>
        <dbReference type="PROSITE" id="PS50878"/>
    </source>
</evidence>
<feature type="domain" description="Reverse transcriptase" evidence="1">
    <location>
        <begin position="1"/>
        <end position="220"/>
    </location>
</feature>